<keyword evidence="4 7" id="KW-0812">Transmembrane</keyword>
<feature type="transmembrane region" description="Helical" evidence="7">
    <location>
        <begin position="37"/>
        <end position="55"/>
    </location>
</feature>
<evidence type="ECO:0000256" key="6">
    <source>
        <dbReference type="ARBA" id="ARBA00023136"/>
    </source>
</evidence>
<keyword evidence="3" id="KW-1003">Cell membrane</keyword>
<feature type="transmembrane region" description="Helical" evidence="7">
    <location>
        <begin position="12"/>
        <end position="30"/>
    </location>
</feature>
<dbReference type="AlphaFoldDB" id="A0A410PSW0"/>
<protein>
    <submittedName>
        <fullName evidence="8">Type III secretion protein</fullName>
    </submittedName>
</protein>
<proteinExistence type="inferred from homology"/>
<dbReference type="RefSeq" id="WP_128744658.1">
    <property type="nucleotide sequence ID" value="NZ_CP035281.1"/>
</dbReference>
<feature type="transmembrane region" description="Helical" evidence="7">
    <location>
        <begin position="217"/>
        <end position="239"/>
    </location>
</feature>
<comment type="similarity">
    <text evidence="2">Belongs to the FliR/MopE/SpaR family.</text>
</comment>
<dbReference type="PANTHER" id="PTHR30065:SF1">
    <property type="entry name" value="SURFACE PRESENTATION OF ANTIGENS PROTEIN SPAR"/>
    <property type="match status" value="1"/>
</dbReference>
<evidence type="ECO:0000313" key="9">
    <source>
        <dbReference type="Proteomes" id="UP000287601"/>
    </source>
</evidence>
<dbReference type="Proteomes" id="UP000287601">
    <property type="component" value="Chromosome"/>
</dbReference>
<dbReference type="PANTHER" id="PTHR30065">
    <property type="entry name" value="FLAGELLAR BIOSYNTHETIC PROTEIN FLIR"/>
    <property type="match status" value="1"/>
</dbReference>
<dbReference type="InterPro" id="IPR002010">
    <property type="entry name" value="T3SS_IM_R"/>
</dbReference>
<keyword evidence="9" id="KW-1185">Reference proteome</keyword>
<dbReference type="KEGG" id="amij:EQM06_01495"/>
<comment type="subcellular location">
    <subcellularLocation>
        <location evidence="1">Cell membrane</location>
        <topology evidence="1">Multi-pass membrane protein</topology>
    </subcellularLocation>
</comment>
<keyword evidence="6 7" id="KW-0472">Membrane</keyword>
<gene>
    <name evidence="8" type="ORF">EQM06_01495</name>
</gene>
<feature type="transmembrane region" description="Helical" evidence="7">
    <location>
        <begin position="119"/>
        <end position="139"/>
    </location>
</feature>
<evidence type="ECO:0000256" key="5">
    <source>
        <dbReference type="ARBA" id="ARBA00022989"/>
    </source>
</evidence>
<evidence type="ECO:0000256" key="2">
    <source>
        <dbReference type="ARBA" id="ARBA00009772"/>
    </source>
</evidence>
<dbReference type="GO" id="GO:0006605">
    <property type="term" value="P:protein targeting"/>
    <property type="evidence" value="ECO:0007669"/>
    <property type="project" value="InterPro"/>
</dbReference>
<dbReference type="OrthoDB" id="9807748at2"/>
<dbReference type="EMBL" id="CP035281">
    <property type="protein sequence ID" value="QAT42004.1"/>
    <property type="molecule type" value="Genomic_DNA"/>
</dbReference>
<reference evidence="8 9" key="1">
    <citation type="submission" date="2019-01" db="EMBL/GenBank/DDBJ databases">
        <title>Draft genomes of a novel of Aminipila strains.</title>
        <authorList>
            <person name="Ma S."/>
        </authorList>
    </citation>
    <scope>NUCLEOTIDE SEQUENCE [LARGE SCALE GENOMIC DNA]</scope>
    <source>
        <strain evidence="9">JN-39</strain>
    </source>
</reference>
<evidence type="ECO:0000256" key="3">
    <source>
        <dbReference type="ARBA" id="ARBA00022475"/>
    </source>
</evidence>
<dbReference type="Pfam" id="PF01311">
    <property type="entry name" value="Bac_export_1"/>
    <property type="match status" value="1"/>
</dbReference>
<feature type="transmembrane region" description="Helical" evidence="7">
    <location>
        <begin position="172"/>
        <end position="196"/>
    </location>
</feature>
<evidence type="ECO:0000256" key="7">
    <source>
        <dbReference type="SAM" id="Phobius"/>
    </source>
</evidence>
<dbReference type="GO" id="GO:0005886">
    <property type="term" value="C:plasma membrane"/>
    <property type="evidence" value="ECO:0007669"/>
    <property type="project" value="UniProtKB-SubCell"/>
</dbReference>
<organism evidence="8 9">
    <name type="scientific">Aminipila luticellarii</name>
    <dbReference type="NCBI Taxonomy" id="2507160"/>
    <lineage>
        <taxon>Bacteria</taxon>
        <taxon>Bacillati</taxon>
        <taxon>Bacillota</taxon>
        <taxon>Clostridia</taxon>
        <taxon>Peptostreptococcales</taxon>
        <taxon>Anaerovoracaceae</taxon>
        <taxon>Aminipila</taxon>
    </lineage>
</organism>
<accession>A0A410PSW0</accession>
<dbReference type="PRINTS" id="PR00953">
    <property type="entry name" value="TYPE3IMRPROT"/>
</dbReference>
<keyword evidence="5 7" id="KW-1133">Transmembrane helix</keyword>
<feature type="transmembrane region" description="Helical" evidence="7">
    <location>
        <begin position="77"/>
        <end position="98"/>
    </location>
</feature>
<sequence length="258" mass="28805">MQQFLEIDNLTVFGLILMRMLGCIAFNPILGRRNVPVMMKAGISLMLAILIYYYTDISSVPAVQSTVEYIVLSAKELLVGFAIGFVVSLFMYIIILGGEVIDMQMGLSMSKVYDPGSNVAMSLNATFYTVLFMFMFFSINGHLTLFKLFLELAKVIPYGHVLFGKELATGMISVFCQCTILGVKLAMPIIALQFFIEMAFGVLMRNIPQINVIMINIQAKIFIGFIFLIIIFTPTMSFVENAIDQLFNAIIQIAKLMG</sequence>
<evidence type="ECO:0000256" key="1">
    <source>
        <dbReference type="ARBA" id="ARBA00004651"/>
    </source>
</evidence>
<name>A0A410PSW0_9FIRM</name>
<evidence type="ECO:0000313" key="8">
    <source>
        <dbReference type="EMBL" id="QAT42004.1"/>
    </source>
</evidence>
<evidence type="ECO:0000256" key="4">
    <source>
        <dbReference type="ARBA" id="ARBA00022692"/>
    </source>
</evidence>